<evidence type="ECO:0000256" key="10">
    <source>
        <dbReference type="SAM" id="MobiDB-lite"/>
    </source>
</evidence>
<dbReference type="OMA" id="FRSAMIN"/>
<reference evidence="11" key="2">
    <citation type="journal article" date="2007" name="Science">
        <title>Draft genome sequence of the sexually transmitted pathogen Trichomonas vaginalis.</title>
        <authorList>
            <person name="Carlton J.M."/>
            <person name="Hirt R.P."/>
            <person name="Silva J.C."/>
            <person name="Delcher A.L."/>
            <person name="Schatz M."/>
            <person name="Zhao Q."/>
            <person name="Wortman J.R."/>
            <person name="Bidwell S.L."/>
            <person name="Alsmark U.C.M."/>
            <person name="Besteiro S."/>
            <person name="Sicheritz-Ponten T."/>
            <person name="Noel C.J."/>
            <person name="Dacks J.B."/>
            <person name="Foster P.G."/>
            <person name="Simillion C."/>
            <person name="Van de Peer Y."/>
            <person name="Miranda-Saavedra D."/>
            <person name="Barton G.J."/>
            <person name="Westrop G.D."/>
            <person name="Mueller S."/>
            <person name="Dessi D."/>
            <person name="Fiori P.L."/>
            <person name="Ren Q."/>
            <person name="Paulsen I."/>
            <person name="Zhang H."/>
            <person name="Bastida-Corcuera F.D."/>
            <person name="Simoes-Barbosa A."/>
            <person name="Brown M.T."/>
            <person name="Hayes R.D."/>
            <person name="Mukherjee M."/>
            <person name="Okumura C.Y."/>
            <person name="Schneider R."/>
            <person name="Smith A.J."/>
            <person name="Vanacova S."/>
            <person name="Villalvazo M."/>
            <person name="Haas B.J."/>
            <person name="Pertea M."/>
            <person name="Feldblyum T.V."/>
            <person name="Utterback T.R."/>
            <person name="Shu C.L."/>
            <person name="Osoegawa K."/>
            <person name="de Jong P.J."/>
            <person name="Hrdy I."/>
            <person name="Horvathova L."/>
            <person name="Zubacova Z."/>
            <person name="Dolezal P."/>
            <person name="Malik S.B."/>
            <person name="Logsdon J.M. Jr."/>
            <person name="Henze K."/>
            <person name="Gupta A."/>
            <person name="Wang C.C."/>
            <person name="Dunne R.L."/>
            <person name="Upcroft J.A."/>
            <person name="Upcroft P."/>
            <person name="White O."/>
            <person name="Salzberg S.L."/>
            <person name="Tang P."/>
            <person name="Chiu C.-H."/>
            <person name="Lee Y.-S."/>
            <person name="Embley T.M."/>
            <person name="Coombs G.H."/>
            <person name="Mottram J.C."/>
            <person name="Tachezy J."/>
            <person name="Fraser-Liggett C.M."/>
            <person name="Johnson P.J."/>
        </authorList>
    </citation>
    <scope>NUCLEOTIDE SEQUENCE [LARGE SCALE GENOMIC DNA]</scope>
    <source>
        <strain evidence="11">G3</strain>
    </source>
</reference>
<dbReference type="Proteomes" id="UP000001542">
    <property type="component" value="Unassembled WGS sequence"/>
</dbReference>
<keyword evidence="3 9" id="KW-0808">Transferase</keyword>
<keyword evidence="1 9" id="KW-0820">tRNA-binding</keyword>
<dbReference type="GO" id="GO:0160104">
    <property type="term" value="F:tRNA (guanine(26)-N2)-dimethyltransferase activity"/>
    <property type="evidence" value="ECO:0007669"/>
    <property type="project" value="UniProtKB-EC"/>
</dbReference>
<dbReference type="Gene3D" id="3.40.50.150">
    <property type="entry name" value="Vaccinia Virus protein VP39"/>
    <property type="match status" value="1"/>
</dbReference>
<dbReference type="VEuPathDB" id="TrichDB:TVAG_353820"/>
<keyword evidence="4 9" id="KW-0949">S-adenosyl-L-methionine</keyword>
<accession>A2FGC4</accession>
<dbReference type="GO" id="GO:0002940">
    <property type="term" value="P:tRNA N2-guanine methylation"/>
    <property type="evidence" value="ECO:0000318"/>
    <property type="project" value="GO_Central"/>
</dbReference>
<dbReference type="SUPFAM" id="SSF53335">
    <property type="entry name" value="S-adenosyl-L-methionine-dependent methyltransferases"/>
    <property type="match status" value="1"/>
</dbReference>
<evidence type="ECO:0000256" key="5">
    <source>
        <dbReference type="ARBA" id="ARBA00022694"/>
    </source>
</evidence>
<comment type="catalytic activity">
    <reaction evidence="8">
        <text>guanosine(26) in tRNA + 2 S-adenosyl-L-methionine = N(2)-dimethylguanosine(26) in tRNA + 2 S-adenosyl-L-homocysteine + 2 H(+)</text>
        <dbReference type="Rhea" id="RHEA:43140"/>
        <dbReference type="Rhea" id="RHEA-COMP:10359"/>
        <dbReference type="Rhea" id="RHEA-COMP:10360"/>
        <dbReference type="ChEBI" id="CHEBI:15378"/>
        <dbReference type="ChEBI" id="CHEBI:57856"/>
        <dbReference type="ChEBI" id="CHEBI:59789"/>
        <dbReference type="ChEBI" id="CHEBI:74269"/>
        <dbReference type="ChEBI" id="CHEBI:74513"/>
        <dbReference type="EC" id="2.1.1.216"/>
    </reaction>
</comment>
<gene>
    <name evidence="11" type="ORF">TVAG_309470</name>
</gene>
<dbReference type="PANTHER" id="PTHR10631:SF3">
    <property type="entry name" value="TRNA (GUANINE(26)-N(2))-DIMETHYLTRANSFERASE"/>
    <property type="match status" value="1"/>
</dbReference>
<dbReference type="PANTHER" id="PTHR10631">
    <property type="entry name" value="N 2 ,N 2 -DIMETHYLGUANOSINE TRNA METHYLTRANSFERASE"/>
    <property type="match status" value="1"/>
</dbReference>
<dbReference type="Pfam" id="PF02005">
    <property type="entry name" value="TRM"/>
    <property type="match status" value="1"/>
</dbReference>
<evidence type="ECO:0000256" key="3">
    <source>
        <dbReference type="ARBA" id="ARBA00022679"/>
    </source>
</evidence>
<dbReference type="VEuPathDB" id="TrichDB:TVAGG3_1015320"/>
<proteinExistence type="inferred from homology"/>
<sequence length="229" mass="26021">MLYSNDSKSFWLQPLGVCTIKNTNAVIRPTNVELEFTKDPYTGGALKIGGPFYNGPLHSKEFIDQVLELLPKMHNLQTIPRIEGVLNCCRNEIEALFYYDIGALTSIIKASCPPRALIYTQIERQNFHVSLTHCDAGKIKTDAPSELIWDICRKWYFGEGKKLPEADSVARKILEAKPKYDVNLETDEEIEVRLKKEKKICRFYQNPTSNFGPKAAAKKKHNTPASDKN</sequence>
<dbReference type="PROSITE" id="PS51626">
    <property type="entry name" value="SAM_MT_TRM1"/>
    <property type="match status" value="1"/>
</dbReference>
<protein>
    <recommendedName>
        <fullName evidence="7">tRNA (guanine(26)-N(2))-dimethyltransferase</fullName>
        <ecNumber evidence="7">2.1.1.216</ecNumber>
    </recommendedName>
</protein>
<evidence type="ECO:0000256" key="7">
    <source>
        <dbReference type="ARBA" id="ARBA00039099"/>
    </source>
</evidence>
<dbReference type="KEGG" id="tva:4753793"/>
<evidence type="ECO:0000256" key="2">
    <source>
        <dbReference type="ARBA" id="ARBA00022603"/>
    </source>
</evidence>
<keyword evidence="5 9" id="KW-0819">tRNA processing</keyword>
<comment type="similarity">
    <text evidence="9">Belongs to the class I-like SAM-binding methyltransferase superfamily. Trm1 family.</text>
</comment>
<evidence type="ECO:0000313" key="11">
    <source>
        <dbReference type="EMBL" id="EAX96028.1"/>
    </source>
</evidence>
<dbReference type="FunFam" id="3.30.56.70:FF:000001">
    <property type="entry name" value="tRNA (guanine(26)-N(2))-dimethyltransferase"/>
    <property type="match status" value="1"/>
</dbReference>
<keyword evidence="6 9" id="KW-0694">RNA-binding</keyword>
<dbReference type="InterPro" id="IPR029063">
    <property type="entry name" value="SAM-dependent_MTases_sf"/>
</dbReference>
<dbReference type="InterPro" id="IPR042296">
    <property type="entry name" value="tRNA_met_Trm1_C"/>
</dbReference>
<dbReference type="GO" id="GO:0005634">
    <property type="term" value="C:nucleus"/>
    <property type="evidence" value="ECO:0000318"/>
    <property type="project" value="GO_Central"/>
</dbReference>
<dbReference type="InParanoid" id="A2FGC4"/>
<evidence type="ECO:0000256" key="9">
    <source>
        <dbReference type="PROSITE-ProRule" id="PRU00958"/>
    </source>
</evidence>
<dbReference type="Gene3D" id="3.30.56.70">
    <property type="entry name" value="N2,N2-dimethylguanosine tRNA methyltransferase, C-terminal domain"/>
    <property type="match status" value="1"/>
</dbReference>
<organism evidence="11 12">
    <name type="scientific">Trichomonas vaginalis (strain ATCC PRA-98 / G3)</name>
    <dbReference type="NCBI Taxonomy" id="412133"/>
    <lineage>
        <taxon>Eukaryota</taxon>
        <taxon>Metamonada</taxon>
        <taxon>Parabasalia</taxon>
        <taxon>Trichomonadida</taxon>
        <taxon>Trichomonadidae</taxon>
        <taxon>Trichomonas</taxon>
    </lineage>
</organism>
<dbReference type="STRING" id="5722.A2FGC4"/>
<reference evidence="11" key="1">
    <citation type="submission" date="2006-10" db="EMBL/GenBank/DDBJ databases">
        <authorList>
            <person name="Amadeo P."/>
            <person name="Zhao Q."/>
            <person name="Wortman J."/>
            <person name="Fraser-Liggett C."/>
            <person name="Carlton J."/>
        </authorList>
    </citation>
    <scope>NUCLEOTIDE SEQUENCE</scope>
    <source>
        <strain evidence="11">G3</strain>
    </source>
</reference>
<dbReference type="RefSeq" id="XP_001308958.1">
    <property type="nucleotide sequence ID" value="XM_001308957.1"/>
</dbReference>
<evidence type="ECO:0000256" key="1">
    <source>
        <dbReference type="ARBA" id="ARBA00022555"/>
    </source>
</evidence>
<dbReference type="EC" id="2.1.1.216" evidence="7"/>
<keyword evidence="2 9" id="KW-0489">Methyltransferase</keyword>
<dbReference type="OrthoDB" id="6349953at2759"/>
<dbReference type="GO" id="GO:0000049">
    <property type="term" value="F:tRNA binding"/>
    <property type="evidence" value="ECO:0007669"/>
    <property type="project" value="UniProtKB-UniRule"/>
</dbReference>
<evidence type="ECO:0000313" key="12">
    <source>
        <dbReference type="Proteomes" id="UP000001542"/>
    </source>
</evidence>
<feature type="region of interest" description="Disordered" evidence="10">
    <location>
        <begin position="205"/>
        <end position="229"/>
    </location>
</feature>
<dbReference type="AlphaFoldDB" id="A2FGC4"/>
<dbReference type="InterPro" id="IPR002905">
    <property type="entry name" value="Trm1"/>
</dbReference>
<dbReference type="eggNOG" id="KOG1253">
    <property type="taxonomic scope" value="Eukaryota"/>
</dbReference>
<keyword evidence="12" id="KW-1185">Reference proteome</keyword>
<dbReference type="EMBL" id="DS113777">
    <property type="protein sequence ID" value="EAX96028.1"/>
    <property type="molecule type" value="Genomic_DNA"/>
</dbReference>
<evidence type="ECO:0000256" key="4">
    <source>
        <dbReference type="ARBA" id="ARBA00022691"/>
    </source>
</evidence>
<name>A2FGC4_TRIV3</name>
<evidence type="ECO:0000256" key="6">
    <source>
        <dbReference type="ARBA" id="ARBA00022884"/>
    </source>
</evidence>
<evidence type="ECO:0000256" key="8">
    <source>
        <dbReference type="ARBA" id="ARBA00051897"/>
    </source>
</evidence>